<evidence type="ECO:0000259" key="2">
    <source>
        <dbReference type="Pfam" id="PF05225"/>
    </source>
</evidence>
<protein>
    <recommendedName>
        <fullName evidence="2">HTH psq-type domain-containing protein</fullName>
    </recommendedName>
</protein>
<dbReference type="GO" id="GO:0003677">
    <property type="term" value="F:DNA binding"/>
    <property type="evidence" value="ECO:0007669"/>
    <property type="project" value="InterPro"/>
</dbReference>
<evidence type="ECO:0000313" key="4">
    <source>
        <dbReference type="Proteomes" id="UP001160148"/>
    </source>
</evidence>
<proteinExistence type="predicted"/>
<comment type="subcellular location">
    <subcellularLocation>
        <location evidence="1">Nucleus</location>
    </subcellularLocation>
</comment>
<evidence type="ECO:0000313" key="3">
    <source>
        <dbReference type="EMBL" id="CAI6372149.1"/>
    </source>
</evidence>
<organism evidence="3 4">
    <name type="scientific">Macrosiphum euphorbiae</name>
    <name type="common">potato aphid</name>
    <dbReference type="NCBI Taxonomy" id="13131"/>
    <lineage>
        <taxon>Eukaryota</taxon>
        <taxon>Metazoa</taxon>
        <taxon>Ecdysozoa</taxon>
        <taxon>Arthropoda</taxon>
        <taxon>Hexapoda</taxon>
        <taxon>Insecta</taxon>
        <taxon>Pterygota</taxon>
        <taxon>Neoptera</taxon>
        <taxon>Paraneoptera</taxon>
        <taxon>Hemiptera</taxon>
        <taxon>Sternorrhyncha</taxon>
        <taxon>Aphidomorpha</taxon>
        <taxon>Aphidoidea</taxon>
        <taxon>Aphididae</taxon>
        <taxon>Macrosiphini</taxon>
        <taxon>Macrosiphum</taxon>
    </lineage>
</organism>
<dbReference type="GO" id="GO:0005634">
    <property type="term" value="C:nucleus"/>
    <property type="evidence" value="ECO:0007669"/>
    <property type="project" value="UniProtKB-SubCell"/>
</dbReference>
<accession>A0AAV0XU66</accession>
<dbReference type="AlphaFoldDB" id="A0AAV0XU66"/>
<feature type="domain" description="HTH psq-type" evidence="2">
    <location>
        <begin position="20"/>
        <end position="60"/>
    </location>
</feature>
<reference evidence="3 4" key="1">
    <citation type="submission" date="2023-01" db="EMBL/GenBank/DDBJ databases">
        <authorList>
            <person name="Whitehead M."/>
        </authorList>
    </citation>
    <scope>NUCLEOTIDE SEQUENCE [LARGE SCALE GENOMIC DNA]</scope>
</reference>
<dbReference type="EMBL" id="CARXXK010001019">
    <property type="protein sequence ID" value="CAI6372149.1"/>
    <property type="molecule type" value="Genomic_DNA"/>
</dbReference>
<dbReference type="Proteomes" id="UP001160148">
    <property type="component" value="Unassembled WGS sequence"/>
</dbReference>
<sequence>MGNYKNKIGGRAYQNYSTQSLQKAINDVISKKLTYRDASTRYGVSKSTIQRKLNEKNMLKVGSPNALSNVDEKSLLNGIILSSKLGFPFTSLDIRLLVQSFLNNNGVKDPTFIGNLPGYTWPKHFKNRHKCSEREIS</sequence>
<evidence type="ECO:0000256" key="1">
    <source>
        <dbReference type="ARBA" id="ARBA00004123"/>
    </source>
</evidence>
<dbReference type="Pfam" id="PF05225">
    <property type="entry name" value="HTH_psq"/>
    <property type="match status" value="1"/>
</dbReference>
<dbReference type="SUPFAM" id="SSF46689">
    <property type="entry name" value="Homeodomain-like"/>
    <property type="match status" value="1"/>
</dbReference>
<keyword evidence="4" id="KW-1185">Reference proteome</keyword>
<name>A0AAV0XU66_9HEMI</name>
<dbReference type="InterPro" id="IPR007889">
    <property type="entry name" value="HTH_Psq"/>
</dbReference>
<dbReference type="Gene3D" id="1.10.10.60">
    <property type="entry name" value="Homeodomain-like"/>
    <property type="match status" value="1"/>
</dbReference>
<gene>
    <name evidence="3" type="ORF">MEUPH1_LOCUS26063</name>
</gene>
<comment type="caution">
    <text evidence="3">The sequence shown here is derived from an EMBL/GenBank/DDBJ whole genome shotgun (WGS) entry which is preliminary data.</text>
</comment>
<dbReference type="InterPro" id="IPR009057">
    <property type="entry name" value="Homeodomain-like_sf"/>
</dbReference>